<dbReference type="AlphaFoldDB" id="A0A8H6L9A1"/>
<feature type="region of interest" description="Disordered" evidence="1">
    <location>
        <begin position="188"/>
        <end position="257"/>
    </location>
</feature>
<protein>
    <recommendedName>
        <fullName evidence="4">Retrotransposon gag domain-containing protein</fullName>
    </recommendedName>
</protein>
<dbReference type="OrthoDB" id="3595120at2759"/>
<dbReference type="Proteomes" id="UP000578531">
    <property type="component" value="Unassembled WGS sequence"/>
</dbReference>
<name>A0A8H6L9A1_9LECA</name>
<reference evidence="2 3" key="1">
    <citation type="journal article" date="2020" name="Genomics">
        <title>Complete, high-quality genomes from long-read metagenomic sequencing of two wolf lichen thalli reveals enigmatic genome architecture.</title>
        <authorList>
            <person name="McKenzie S.K."/>
            <person name="Walston R.F."/>
            <person name="Allen J.L."/>
        </authorList>
    </citation>
    <scope>NUCLEOTIDE SEQUENCE [LARGE SCALE GENOMIC DNA]</scope>
    <source>
        <strain evidence="2">WasteWater2</strain>
    </source>
</reference>
<comment type="caution">
    <text evidence="2">The sequence shown here is derived from an EMBL/GenBank/DDBJ whole genome shotgun (WGS) entry which is preliminary data.</text>
</comment>
<evidence type="ECO:0008006" key="4">
    <source>
        <dbReference type="Google" id="ProtNLM"/>
    </source>
</evidence>
<keyword evidence="3" id="KW-1185">Reference proteome</keyword>
<dbReference type="EMBL" id="JACCJC010000004">
    <property type="protein sequence ID" value="KAF6240298.1"/>
    <property type="molecule type" value="Genomic_DNA"/>
</dbReference>
<dbReference type="GeneID" id="59283583"/>
<proteinExistence type="predicted"/>
<gene>
    <name evidence="2" type="ORF">HO173_001909</name>
</gene>
<dbReference type="RefSeq" id="XP_037169567.1">
    <property type="nucleotide sequence ID" value="XM_037303845.1"/>
</dbReference>
<evidence type="ECO:0000313" key="3">
    <source>
        <dbReference type="Proteomes" id="UP000578531"/>
    </source>
</evidence>
<evidence type="ECO:0000313" key="2">
    <source>
        <dbReference type="EMBL" id="KAF6240298.1"/>
    </source>
</evidence>
<evidence type="ECO:0000256" key="1">
    <source>
        <dbReference type="SAM" id="MobiDB-lite"/>
    </source>
</evidence>
<accession>A0A8H6L9A1</accession>
<sequence>MLLVDDAFEWSESHPEAVRLLTEVENAGSQQTIQQFRAIFCEKFPSKAVETYINVPKESLASYFKRVTNLMQRVGIKDRPAATPSAAFSLLESTMLDTILRAFIRGLNDQEIRKEATRGMASSDRSLHMVYNLAEEARRTNAEIQKLLDEESRSDQLQFYKSLVERNLPKQQVASLLASHQAAKAPRPSHYQSWSFHADPPEQLPEASAGPQRFTQSQPPEYRRSSHEVPAPAPAPAPILAQNPNKGNAGRSGPPNPKLAVASVTISLPQKIYPSVALRKPLHQWHNPLVLRERRSAMYQVWYQGSHLSSL</sequence>
<organism evidence="2 3">
    <name type="scientific">Letharia columbiana</name>
    <dbReference type="NCBI Taxonomy" id="112416"/>
    <lineage>
        <taxon>Eukaryota</taxon>
        <taxon>Fungi</taxon>
        <taxon>Dikarya</taxon>
        <taxon>Ascomycota</taxon>
        <taxon>Pezizomycotina</taxon>
        <taxon>Lecanoromycetes</taxon>
        <taxon>OSLEUM clade</taxon>
        <taxon>Lecanoromycetidae</taxon>
        <taxon>Lecanorales</taxon>
        <taxon>Lecanorineae</taxon>
        <taxon>Parmeliaceae</taxon>
        <taxon>Letharia</taxon>
    </lineage>
</organism>